<dbReference type="InterPro" id="IPR036915">
    <property type="entry name" value="Cyclin-like_sf"/>
</dbReference>
<accession>A0AAD8YJE7</accession>
<dbReference type="SMART" id="SM00385">
    <property type="entry name" value="CYCLIN"/>
    <property type="match status" value="1"/>
</dbReference>
<protein>
    <submittedName>
        <fullName evidence="3">Cyclin</fullName>
    </submittedName>
</protein>
<proteinExistence type="inferred from homology"/>
<gene>
    <name evidence="3" type="ORF">QTG54_002873</name>
</gene>
<name>A0AAD8YJE7_9STRA</name>
<organism evidence="3 4">
    <name type="scientific">Skeletonema marinoi</name>
    <dbReference type="NCBI Taxonomy" id="267567"/>
    <lineage>
        <taxon>Eukaryota</taxon>
        <taxon>Sar</taxon>
        <taxon>Stramenopiles</taxon>
        <taxon>Ochrophyta</taxon>
        <taxon>Bacillariophyta</taxon>
        <taxon>Coscinodiscophyceae</taxon>
        <taxon>Thalassiosirophycidae</taxon>
        <taxon>Thalassiosirales</taxon>
        <taxon>Skeletonemataceae</taxon>
        <taxon>Skeletonema</taxon>
        <taxon>Skeletonema marinoi-dohrnii complex</taxon>
    </lineage>
</organism>
<feature type="non-terminal residue" evidence="3">
    <location>
        <position position="1"/>
    </location>
</feature>
<evidence type="ECO:0000259" key="2">
    <source>
        <dbReference type="SMART" id="SM00385"/>
    </source>
</evidence>
<keyword evidence="4" id="KW-1185">Reference proteome</keyword>
<dbReference type="SUPFAM" id="SSF47954">
    <property type="entry name" value="Cyclin-like"/>
    <property type="match status" value="1"/>
</dbReference>
<evidence type="ECO:0000256" key="1">
    <source>
        <dbReference type="RuleBase" id="RU000383"/>
    </source>
</evidence>
<dbReference type="AlphaFoldDB" id="A0AAD8YJE7"/>
<comment type="similarity">
    <text evidence="1">Belongs to the cyclin family.</text>
</comment>
<reference evidence="3" key="1">
    <citation type="submission" date="2023-06" db="EMBL/GenBank/DDBJ databases">
        <title>Survivors Of The Sea: Transcriptome response of Skeletonema marinoi to long-term dormancy.</title>
        <authorList>
            <person name="Pinder M.I.M."/>
            <person name="Kourtchenko O."/>
            <person name="Robertson E.K."/>
            <person name="Larsson T."/>
            <person name="Maumus F."/>
            <person name="Osuna-Cruz C.M."/>
            <person name="Vancaester E."/>
            <person name="Stenow R."/>
            <person name="Vandepoele K."/>
            <person name="Ploug H."/>
            <person name="Bruchert V."/>
            <person name="Godhe A."/>
            <person name="Topel M."/>
        </authorList>
    </citation>
    <scope>NUCLEOTIDE SEQUENCE</scope>
    <source>
        <strain evidence="3">R05AC</strain>
    </source>
</reference>
<evidence type="ECO:0000313" key="3">
    <source>
        <dbReference type="EMBL" id="KAK1746266.1"/>
    </source>
</evidence>
<evidence type="ECO:0000313" key="4">
    <source>
        <dbReference type="Proteomes" id="UP001224775"/>
    </source>
</evidence>
<sequence length="366" mass="41339">SPLRLPFKCACPKTAQHARGHHFSSSNSQHKNKSQSIVMKPSQNLSQDAAAAADSLTVMIEKERTIYKCSGYLDPNEPTIITADDRMTIVDWCYGVVDHCQFSREVVALAMDMVDRYLSIPSYSGDEALRDQNKFQLLSITALYVAIKVNEPVAMSSDLFAEISRGVYTVEEIEDMERTLLNGLSWRCNAPTASQVGHSILSLILPYVKCSEVTWGFLMDELKYLAELAVREYYFSTQRASTIALASIFNAIRQIQGQEHQELLQAFLCIMECFDFDEPEVVVVASNKLHLLLQQENHDHTTEGMMDVPEAEAPKCIETSSLNRRMRQNLKLYLRELELHRGYNPKKSPRIVSRSSPLSVFGCRAA</sequence>
<feature type="domain" description="Cyclin-like" evidence="2">
    <location>
        <begin position="91"/>
        <end position="182"/>
    </location>
</feature>
<dbReference type="PANTHER" id="PTHR10177">
    <property type="entry name" value="CYCLINS"/>
    <property type="match status" value="1"/>
</dbReference>
<dbReference type="EMBL" id="JATAAI010000004">
    <property type="protein sequence ID" value="KAK1746266.1"/>
    <property type="molecule type" value="Genomic_DNA"/>
</dbReference>
<comment type="caution">
    <text evidence="3">The sequence shown here is derived from an EMBL/GenBank/DDBJ whole genome shotgun (WGS) entry which is preliminary data.</text>
</comment>
<dbReference type="InterPro" id="IPR039361">
    <property type="entry name" value="Cyclin"/>
</dbReference>
<dbReference type="Gene3D" id="1.10.472.10">
    <property type="entry name" value="Cyclin-like"/>
    <property type="match status" value="2"/>
</dbReference>
<keyword evidence="1" id="KW-0195">Cyclin</keyword>
<dbReference type="InterPro" id="IPR006671">
    <property type="entry name" value="Cyclin_N"/>
</dbReference>
<dbReference type="FunFam" id="1.10.472.10:FF:000093">
    <property type="entry name" value="Predicted protein"/>
    <property type="match status" value="1"/>
</dbReference>
<dbReference type="Pfam" id="PF00134">
    <property type="entry name" value="Cyclin_N"/>
    <property type="match status" value="1"/>
</dbReference>
<dbReference type="Proteomes" id="UP001224775">
    <property type="component" value="Unassembled WGS sequence"/>
</dbReference>
<dbReference type="InterPro" id="IPR013763">
    <property type="entry name" value="Cyclin-like_dom"/>
</dbReference>